<name>A0A0P9YGQ5_PSESI</name>
<dbReference type="EMBL" id="LJRF01000121">
    <property type="protein sequence ID" value="KPY46497.1"/>
    <property type="molecule type" value="Genomic_DNA"/>
</dbReference>
<accession>A0A0P9YGQ5</accession>
<evidence type="ECO:0000313" key="1">
    <source>
        <dbReference type="EMBL" id="KPY46497.1"/>
    </source>
</evidence>
<evidence type="ECO:0000313" key="2">
    <source>
        <dbReference type="Proteomes" id="UP000050554"/>
    </source>
</evidence>
<sequence>MAGSRLMARKEYEEFEAVSAVMPGEEGYRAAIAVKARAGGAPRFHAVLPGQTFKTAHEADLAATAELERLASVDAEGELVW</sequence>
<comment type="caution">
    <text evidence="1">The sequence shown here is derived from an EMBL/GenBank/DDBJ whole genome shotgun (WGS) entry which is preliminary data.</text>
</comment>
<dbReference type="AlphaFoldDB" id="A0A0P9YGQ5"/>
<dbReference type="PATRIC" id="fig|55398.3.peg.1102"/>
<gene>
    <name evidence="1" type="ORF">ALO47_00889</name>
</gene>
<dbReference type="Proteomes" id="UP000050554">
    <property type="component" value="Unassembled WGS sequence"/>
</dbReference>
<organism evidence="1 2">
    <name type="scientific">Pseudomonas syringae pv. ribicola</name>
    <dbReference type="NCBI Taxonomy" id="55398"/>
    <lineage>
        <taxon>Bacteria</taxon>
        <taxon>Pseudomonadati</taxon>
        <taxon>Pseudomonadota</taxon>
        <taxon>Gammaproteobacteria</taxon>
        <taxon>Pseudomonadales</taxon>
        <taxon>Pseudomonadaceae</taxon>
        <taxon>Pseudomonas</taxon>
    </lineage>
</organism>
<protein>
    <submittedName>
        <fullName evidence="1">Uncharacterized protein</fullName>
    </submittedName>
</protein>
<reference evidence="1 2" key="1">
    <citation type="submission" date="2015-09" db="EMBL/GenBank/DDBJ databases">
        <title>Genome announcement of multiple Pseudomonas syringae strains.</title>
        <authorList>
            <person name="Thakur S."/>
            <person name="Wang P.W."/>
            <person name="Gong Y."/>
            <person name="Weir B.S."/>
            <person name="Guttman D.S."/>
        </authorList>
    </citation>
    <scope>NUCLEOTIDE SEQUENCE [LARGE SCALE GENOMIC DNA]</scope>
    <source>
        <strain evidence="1 2">ICMP3882</strain>
    </source>
</reference>
<proteinExistence type="predicted"/>